<name>A0A1I5KSJ6_9HYPH</name>
<reference evidence="1 2" key="1">
    <citation type="submission" date="2016-10" db="EMBL/GenBank/DDBJ databases">
        <authorList>
            <person name="de Groot N.N."/>
        </authorList>
    </citation>
    <scope>NUCLEOTIDE SEQUENCE [LARGE SCALE GENOMIC DNA]</scope>
    <source>
        <strain evidence="1 2">CGMCC 1.9157</strain>
    </source>
</reference>
<evidence type="ECO:0000313" key="2">
    <source>
        <dbReference type="Proteomes" id="UP000199236"/>
    </source>
</evidence>
<dbReference type="EMBL" id="FOVR01000015">
    <property type="protein sequence ID" value="SFO87977.1"/>
    <property type="molecule type" value="Genomic_DNA"/>
</dbReference>
<dbReference type="RefSeq" id="WP_175528186.1">
    <property type="nucleotide sequence ID" value="NZ_FOVR01000015.1"/>
</dbReference>
<organism evidence="1 2">
    <name type="scientific">Cohaesibacter marisflavi</name>
    <dbReference type="NCBI Taxonomy" id="655353"/>
    <lineage>
        <taxon>Bacteria</taxon>
        <taxon>Pseudomonadati</taxon>
        <taxon>Pseudomonadota</taxon>
        <taxon>Alphaproteobacteria</taxon>
        <taxon>Hyphomicrobiales</taxon>
        <taxon>Cohaesibacteraceae</taxon>
    </lineage>
</organism>
<gene>
    <name evidence="1" type="ORF">SAMN04488056_1152</name>
</gene>
<proteinExistence type="predicted"/>
<accession>A0A1I5KSJ6</accession>
<dbReference type="AlphaFoldDB" id="A0A1I5KSJ6"/>
<dbReference type="InterPro" id="IPR019285">
    <property type="entry name" value="DUF2336"/>
</dbReference>
<dbReference type="STRING" id="655353.SAMN04488056_1152"/>
<dbReference type="Proteomes" id="UP000199236">
    <property type="component" value="Unassembled WGS sequence"/>
</dbReference>
<sequence>MLDNITDLAREKSSDKRRELLGRVADLFFDGAENHTEQGTLIFRDIVLKMLNDVSVEGRAEFADRVATEQRLPNEVALKMAQDDVSVAGPMLQHSPVLTDDDFVQLSQTLPETHLESIAQREHLSGTVTDALIENGTRAVWHKVTQNKSAEITPKGFNTLVNKADGDAVLQANLCSRPDITEDAAKRLLPLLPPEGKAQLAQLFQDDEKAANALVDRAKKAAADQKIVGRQKRLEAKIVIADVRDGKLDKSDALCMLVETNRGPDIVMFLAAMADLDEPIVSNALYQTNDEPISLLCKSIGITSGAFGKLMGLKADKLNKSLAETGRTVAFYKDLDVSSAQRAMRFVSMRKNMGTTKAG</sequence>
<evidence type="ECO:0000313" key="1">
    <source>
        <dbReference type="EMBL" id="SFO87977.1"/>
    </source>
</evidence>
<keyword evidence="2" id="KW-1185">Reference proteome</keyword>
<dbReference type="Pfam" id="PF10098">
    <property type="entry name" value="DUF2336"/>
    <property type="match status" value="1"/>
</dbReference>
<protein>
    <submittedName>
        <fullName evidence="1">Uncharacterized conserved protein, DUF2336 family</fullName>
    </submittedName>
</protein>